<keyword evidence="2" id="KW-0175">Coiled coil</keyword>
<dbReference type="InterPro" id="IPR025252">
    <property type="entry name" value="DUF4200"/>
</dbReference>
<dbReference type="Pfam" id="PF03000">
    <property type="entry name" value="NPH3"/>
    <property type="match status" value="1"/>
</dbReference>
<gene>
    <name evidence="5" type="ORF">SELMODRAFT_410380</name>
</gene>
<evidence type="ECO:0000313" key="6">
    <source>
        <dbReference type="Proteomes" id="UP000001514"/>
    </source>
</evidence>
<evidence type="ECO:0000256" key="3">
    <source>
        <dbReference type="SAM" id="MobiDB-lite"/>
    </source>
</evidence>
<feature type="region of interest" description="Disordered" evidence="3">
    <location>
        <begin position="1"/>
        <end position="50"/>
    </location>
</feature>
<sequence length="1156" mass="131551">MEIYTTGILSPKSSRSTKDGFGTSTDYSDRQLTSRESNLSELWSKTPFQMPPDEEVLRMRSLEKEKLKEQKRRENLLPVAERTTFASKLGSTRWSKELRQDMIDIDEQISKEMEKLRSVTILPVEHYHKEKENMAEFIAKKREIFLVQMSLDTKRAEIRKLEDKIFQREEALRKSEEMLAEDSLEFDAFLKKNDEKVAEAKRLNSNISALKRDLNKYKEQLDECKKYKDFLVSLTPKEWFEEQAQQKISQKKEPAAAESTSESGDVTLDGDDGEQEQMFFRHPSQLLEIFTELEEKNLTLMQECQDSENALEDLRTKLRETRATNDNKLGNLRLQLQSLRVSLRGQEESQSRLQNKTLLNMVDRKYEITSEDIMAKVAEVYARSGFEIDPSLGVIQMLTNIESRLEENVIALEGIPQDFIEQTEKSREKERRLKVRAERLEKVREEQERRAMRSLERAQAPVHKRIGKPVMFRSFLKKKKKEKVEDVLAVRFHGIVIRECKCKALGSLQFFKVYAGHSHLAFHKCLLASKSGYLSRVLKNSSRFKLPMDFPGGMEVFEAVVGLCESNTGSRTNAATKNPLLEPSNVVILHCAAEYLEMNSGAGSLCETTSFHLNQALTSWSDSIQVLSSCYSGQPELLQLAEELFIVQRCVESLASMVCSEFEQSWIMGSSRVTARSKLWIKDLMRMPFRIFSRIIVSCTKQGLSPKNTSQLVVKYAEKWLFSESCCSDFDENDEQRSLTDELLQEMLDCIAHLLPFERGAVPISFLFALLRYSVAIDAPRDCRVQIESRIACQLDLATIEDLLMPFKSARQAPTLLCELDSMKHIVALFMAQCRAVDSSTGLANWEPIANVARVWDEYLTEIGYSGSITPTKFAELIDAVPGFVRVSHDQLYKAIHVFLKAHPTASQSERSAICRPLDCQKLSQEVCIHAVQNELMPLRTIVQAMFVQQHHTRREMDHQFTRGPTRSTKNKGVDHLDLYEYHQAEGGCEEILPFLASLKRERDDHDLKANLEVTNSKLESLEQQLLMIRRALEESSHIPAAAAAERSSSGGVGRKISKAIHKVGLLSGLCKGNPQMIVAMNPAERCFPNRSIIHPEDYHLLGGESIAQAPPRRSTSSRDDAATAAASNPLAKNAQSTARRHSHSHSSQSSRYSTS</sequence>
<dbReference type="Proteomes" id="UP000001514">
    <property type="component" value="Unassembled WGS sequence"/>
</dbReference>
<keyword evidence="6" id="KW-1185">Reference proteome</keyword>
<dbReference type="Pfam" id="PF13863">
    <property type="entry name" value="DUF4200"/>
    <property type="match status" value="1"/>
</dbReference>
<keyword evidence="1" id="KW-0833">Ubl conjugation pathway</keyword>
<dbReference type="InterPro" id="IPR043454">
    <property type="entry name" value="NPH3/RPT2-like"/>
</dbReference>
<dbReference type="KEGG" id="smo:SELMODRAFT_410380"/>
<dbReference type="EMBL" id="GL377577">
    <property type="protein sequence ID" value="EFJ29459.1"/>
    <property type="molecule type" value="Genomic_DNA"/>
</dbReference>
<dbReference type="PANTHER" id="PTHR32370">
    <property type="entry name" value="OS12G0117600 PROTEIN"/>
    <property type="match status" value="1"/>
</dbReference>
<dbReference type="UniPathway" id="UPA00143"/>
<proteinExistence type="predicted"/>
<feature type="coiled-coil region" evidence="2">
    <location>
        <begin position="1005"/>
        <end position="1032"/>
    </location>
</feature>
<evidence type="ECO:0000256" key="2">
    <source>
        <dbReference type="SAM" id="Coils"/>
    </source>
</evidence>
<dbReference type="HOGENOM" id="CLU_275892_0_0_1"/>
<dbReference type="AlphaFoldDB" id="D8REK2"/>
<dbReference type="Gramene" id="EFJ29459">
    <property type="protein sequence ID" value="EFJ29459"/>
    <property type="gene ID" value="SELMODRAFT_410380"/>
</dbReference>
<feature type="coiled-coil region" evidence="2">
    <location>
        <begin position="420"/>
        <end position="457"/>
    </location>
</feature>
<evidence type="ECO:0000259" key="4">
    <source>
        <dbReference type="PROSITE" id="PS51649"/>
    </source>
</evidence>
<feature type="coiled-coil region" evidence="2">
    <location>
        <begin position="151"/>
        <end position="227"/>
    </location>
</feature>
<dbReference type="GO" id="GO:0016567">
    <property type="term" value="P:protein ubiquitination"/>
    <property type="evidence" value="ECO:0007669"/>
    <property type="project" value="UniProtKB-UniPathway"/>
</dbReference>
<dbReference type="eggNOG" id="ENOG502QSDI">
    <property type="taxonomic scope" value="Eukaryota"/>
</dbReference>
<feature type="region of interest" description="Disordered" evidence="3">
    <location>
        <begin position="1109"/>
        <end position="1156"/>
    </location>
</feature>
<dbReference type="InterPro" id="IPR027356">
    <property type="entry name" value="NPH3_dom"/>
</dbReference>
<dbReference type="PROSITE" id="PS51649">
    <property type="entry name" value="NPH3"/>
    <property type="match status" value="1"/>
</dbReference>
<accession>D8REK2</accession>
<protein>
    <recommendedName>
        <fullName evidence="4">NPH3 domain-containing protein</fullName>
    </recommendedName>
</protein>
<organism evidence="6">
    <name type="scientific">Selaginella moellendorffii</name>
    <name type="common">Spikemoss</name>
    <dbReference type="NCBI Taxonomy" id="88036"/>
    <lineage>
        <taxon>Eukaryota</taxon>
        <taxon>Viridiplantae</taxon>
        <taxon>Streptophyta</taxon>
        <taxon>Embryophyta</taxon>
        <taxon>Tracheophyta</taxon>
        <taxon>Lycopodiopsida</taxon>
        <taxon>Selaginellales</taxon>
        <taxon>Selaginellaceae</taxon>
        <taxon>Selaginella</taxon>
    </lineage>
</organism>
<reference evidence="5 6" key="1">
    <citation type="journal article" date="2011" name="Science">
        <title>The Selaginella genome identifies genetic changes associated with the evolution of vascular plants.</title>
        <authorList>
            <person name="Banks J.A."/>
            <person name="Nishiyama T."/>
            <person name="Hasebe M."/>
            <person name="Bowman J.L."/>
            <person name="Gribskov M."/>
            <person name="dePamphilis C."/>
            <person name="Albert V.A."/>
            <person name="Aono N."/>
            <person name="Aoyama T."/>
            <person name="Ambrose B.A."/>
            <person name="Ashton N.W."/>
            <person name="Axtell M.J."/>
            <person name="Barker E."/>
            <person name="Barker M.S."/>
            <person name="Bennetzen J.L."/>
            <person name="Bonawitz N.D."/>
            <person name="Chapple C."/>
            <person name="Cheng C."/>
            <person name="Correa L.G."/>
            <person name="Dacre M."/>
            <person name="DeBarry J."/>
            <person name="Dreyer I."/>
            <person name="Elias M."/>
            <person name="Engstrom E.M."/>
            <person name="Estelle M."/>
            <person name="Feng L."/>
            <person name="Finet C."/>
            <person name="Floyd S.K."/>
            <person name="Frommer W.B."/>
            <person name="Fujita T."/>
            <person name="Gramzow L."/>
            <person name="Gutensohn M."/>
            <person name="Harholt J."/>
            <person name="Hattori M."/>
            <person name="Heyl A."/>
            <person name="Hirai T."/>
            <person name="Hiwatashi Y."/>
            <person name="Ishikawa M."/>
            <person name="Iwata M."/>
            <person name="Karol K.G."/>
            <person name="Koehler B."/>
            <person name="Kolukisaoglu U."/>
            <person name="Kubo M."/>
            <person name="Kurata T."/>
            <person name="Lalonde S."/>
            <person name="Li K."/>
            <person name="Li Y."/>
            <person name="Litt A."/>
            <person name="Lyons E."/>
            <person name="Manning G."/>
            <person name="Maruyama T."/>
            <person name="Michael T.P."/>
            <person name="Mikami K."/>
            <person name="Miyazaki S."/>
            <person name="Morinaga S."/>
            <person name="Murata T."/>
            <person name="Mueller-Roeber B."/>
            <person name="Nelson D.R."/>
            <person name="Obara M."/>
            <person name="Oguri Y."/>
            <person name="Olmstead R.G."/>
            <person name="Onodera N."/>
            <person name="Petersen B.L."/>
            <person name="Pils B."/>
            <person name="Prigge M."/>
            <person name="Rensing S.A."/>
            <person name="Riano-Pachon D.M."/>
            <person name="Roberts A.W."/>
            <person name="Sato Y."/>
            <person name="Scheller H.V."/>
            <person name="Schulz B."/>
            <person name="Schulz C."/>
            <person name="Shakirov E.V."/>
            <person name="Shibagaki N."/>
            <person name="Shinohara N."/>
            <person name="Shippen D.E."/>
            <person name="Soerensen I."/>
            <person name="Sotooka R."/>
            <person name="Sugimoto N."/>
            <person name="Sugita M."/>
            <person name="Sumikawa N."/>
            <person name="Tanurdzic M."/>
            <person name="Theissen G."/>
            <person name="Ulvskov P."/>
            <person name="Wakazuki S."/>
            <person name="Weng J.K."/>
            <person name="Willats W.W."/>
            <person name="Wipf D."/>
            <person name="Wolf P.G."/>
            <person name="Yang L."/>
            <person name="Zimmer A.D."/>
            <person name="Zhu Q."/>
            <person name="Mitros T."/>
            <person name="Hellsten U."/>
            <person name="Loque D."/>
            <person name="Otillar R."/>
            <person name="Salamov A."/>
            <person name="Schmutz J."/>
            <person name="Shapiro H."/>
            <person name="Lindquist E."/>
            <person name="Lucas S."/>
            <person name="Rokhsar D."/>
            <person name="Grigoriev I.V."/>
        </authorList>
    </citation>
    <scope>NUCLEOTIDE SEQUENCE [LARGE SCALE GENOMIC DNA]</scope>
</reference>
<dbReference type="STRING" id="88036.D8REK2"/>
<evidence type="ECO:0000256" key="1">
    <source>
        <dbReference type="ARBA" id="ARBA00022786"/>
    </source>
</evidence>
<feature type="compositionally biased region" description="Low complexity" evidence="3">
    <location>
        <begin position="1146"/>
        <end position="1156"/>
    </location>
</feature>
<name>D8REK2_SELML</name>
<evidence type="ECO:0000313" key="5">
    <source>
        <dbReference type="EMBL" id="EFJ29459.1"/>
    </source>
</evidence>
<feature type="coiled-coil region" evidence="2">
    <location>
        <begin position="290"/>
        <end position="331"/>
    </location>
</feature>
<feature type="region of interest" description="Disordered" evidence="3">
    <location>
        <begin position="245"/>
        <end position="272"/>
    </location>
</feature>
<feature type="domain" description="NPH3" evidence="4">
    <location>
        <begin position="678"/>
        <end position="952"/>
    </location>
</feature>
<dbReference type="InParanoid" id="D8REK2"/>
<feature type="compositionally biased region" description="Polar residues" evidence="3">
    <location>
        <begin position="34"/>
        <end position="47"/>
    </location>
</feature>